<evidence type="ECO:0000256" key="2">
    <source>
        <dbReference type="ARBA" id="ARBA00022649"/>
    </source>
</evidence>
<evidence type="ECO:0000256" key="1">
    <source>
        <dbReference type="ARBA" id="ARBA00001946"/>
    </source>
</evidence>
<evidence type="ECO:0000256" key="4">
    <source>
        <dbReference type="ARBA" id="ARBA00022723"/>
    </source>
</evidence>
<evidence type="ECO:0000313" key="9">
    <source>
        <dbReference type="Proteomes" id="UP000256873"/>
    </source>
</evidence>
<dbReference type="SUPFAM" id="SSF88723">
    <property type="entry name" value="PIN domain-like"/>
    <property type="match status" value="1"/>
</dbReference>
<evidence type="ECO:0000256" key="7">
    <source>
        <dbReference type="ARBA" id="ARBA00038093"/>
    </source>
</evidence>
<dbReference type="PANTHER" id="PTHR33653:SF1">
    <property type="entry name" value="RIBONUCLEASE VAPC2"/>
    <property type="match status" value="1"/>
</dbReference>
<dbReference type="GO" id="GO:0046872">
    <property type="term" value="F:metal ion binding"/>
    <property type="evidence" value="ECO:0007669"/>
    <property type="project" value="UniProtKB-KW"/>
</dbReference>
<dbReference type="EMBL" id="QQWC01000002">
    <property type="protein sequence ID" value="REJ43069.1"/>
    <property type="molecule type" value="Genomic_DNA"/>
</dbReference>
<evidence type="ECO:0000256" key="6">
    <source>
        <dbReference type="ARBA" id="ARBA00022842"/>
    </source>
</evidence>
<name>A0A3E0L6E2_9CHRO</name>
<reference evidence="8 9" key="1">
    <citation type="submission" date="2017-10" db="EMBL/GenBank/DDBJ databases">
        <title>A large-scale comparative metagenomic study reveals the eutrophication-driven functional interactions in six Microcystis-epibionts communities.</title>
        <authorList>
            <person name="Li Q."/>
            <person name="Lin F."/>
        </authorList>
    </citation>
    <scope>NUCLEOTIDE SEQUENCE [LARGE SCALE GENOMIC DNA]</scope>
    <source>
        <strain evidence="8">TF09</strain>
    </source>
</reference>
<gene>
    <name evidence="8" type="ORF">DWQ54_09310</name>
</gene>
<dbReference type="CDD" id="cd09881">
    <property type="entry name" value="PIN_VapC4-5_FitB-like"/>
    <property type="match status" value="1"/>
</dbReference>
<keyword evidence="5" id="KW-0378">Hydrolase</keyword>
<dbReference type="PANTHER" id="PTHR33653">
    <property type="entry name" value="RIBONUCLEASE VAPC2"/>
    <property type="match status" value="1"/>
</dbReference>
<sequence length="142" mass="16866">MTQYILDTDHITLLQKLHPNLVRRVASINPDDTAITIITLEEQVRGWFSVIRKYSQSNQYEKLIKGYQGLRDIVNYLSKFKILNYTLEAHYHFRELREQKIRIGTQDLRIAAISLSENSILVTRNYRDFSQIPNLRLQDWTI</sequence>
<keyword evidence="4" id="KW-0479">Metal-binding</keyword>
<keyword evidence="2" id="KW-1277">Toxin-antitoxin system</keyword>
<dbReference type="InterPro" id="IPR050556">
    <property type="entry name" value="Type_II_TA_system_RNase"/>
</dbReference>
<evidence type="ECO:0000256" key="3">
    <source>
        <dbReference type="ARBA" id="ARBA00022722"/>
    </source>
</evidence>
<dbReference type="GO" id="GO:0004518">
    <property type="term" value="F:nuclease activity"/>
    <property type="evidence" value="ECO:0007669"/>
    <property type="project" value="UniProtKB-KW"/>
</dbReference>
<dbReference type="Proteomes" id="UP000256873">
    <property type="component" value="Unassembled WGS sequence"/>
</dbReference>
<proteinExistence type="inferred from homology"/>
<accession>A0A3E0L6E2</accession>
<evidence type="ECO:0000256" key="5">
    <source>
        <dbReference type="ARBA" id="ARBA00022801"/>
    </source>
</evidence>
<organism evidence="8 9">
    <name type="scientific">Microcystis flos-aquae TF09</name>
    <dbReference type="NCBI Taxonomy" id="2060473"/>
    <lineage>
        <taxon>Bacteria</taxon>
        <taxon>Bacillati</taxon>
        <taxon>Cyanobacteriota</taxon>
        <taxon>Cyanophyceae</taxon>
        <taxon>Oscillatoriophycideae</taxon>
        <taxon>Chroococcales</taxon>
        <taxon>Microcystaceae</taxon>
        <taxon>Microcystis</taxon>
    </lineage>
</organism>
<comment type="caution">
    <text evidence="8">The sequence shown here is derived from an EMBL/GenBank/DDBJ whole genome shotgun (WGS) entry which is preliminary data.</text>
</comment>
<dbReference type="GO" id="GO:0016787">
    <property type="term" value="F:hydrolase activity"/>
    <property type="evidence" value="ECO:0007669"/>
    <property type="project" value="UniProtKB-KW"/>
</dbReference>
<comment type="similarity">
    <text evidence="7">Belongs to the PINc/VapC protein family.</text>
</comment>
<dbReference type="AlphaFoldDB" id="A0A3E0L6E2"/>
<keyword evidence="3" id="KW-0540">Nuclease</keyword>
<comment type="cofactor">
    <cofactor evidence="1">
        <name>Mg(2+)</name>
        <dbReference type="ChEBI" id="CHEBI:18420"/>
    </cofactor>
</comment>
<dbReference type="InterPro" id="IPR029060">
    <property type="entry name" value="PIN-like_dom_sf"/>
</dbReference>
<protein>
    <submittedName>
        <fullName evidence="8">Type II toxin-antitoxin system VapC family toxin</fullName>
    </submittedName>
</protein>
<evidence type="ECO:0000313" key="8">
    <source>
        <dbReference type="EMBL" id="REJ43069.1"/>
    </source>
</evidence>
<keyword evidence="6" id="KW-0460">Magnesium</keyword>
<dbReference type="Gene3D" id="3.40.50.1010">
    <property type="entry name" value="5'-nuclease"/>
    <property type="match status" value="1"/>
</dbReference>